<feature type="signal peptide" evidence="1">
    <location>
        <begin position="1"/>
        <end position="21"/>
    </location>
</feature>
<dbReference type="EMBL" id="CP065720">
    <property type="protein sequence ID" value="QPT19672.1"/>
    <property type="molecule type" value="Genomic_DNA"/>
</dbReference>
<dbReference type="Proteomes" id="UP000595058">
    <property type="component" value="Chromosome"/>
</dbReference>
<evidence type="ECO:0000313" key="2">
    <source>
        <dbReference type="EMBL" id="QPT19672.1"/>
    </source>
</evidence>
<protein>
    <submittedName>
        <fullName evidence="2">Uncharacterized protein</fullName>
    </submittedName>
</protein>
<keyword evidence="3" id="KW-1185">Reference proteome</keyword>
<feature type="chain" id="PRO_5045815810" evidence="1">
    <location>
        <begin position="22"/>
        <end position="146"/>
    </location>
</feature>
<name>A0ABX6Y019_9GAMM</name>
<keyword evidence="1" id="KW-0732">Signal</keyword>
<proteinExistence type="predicted"/>
<accession>A0ABX6Y019</accession>
<dbReference type="GeneID" id="75213644"/>
<sequence>MKKILTCLALASTLFAANSYAAEIKSGTPITADAAGCELLAQDVTINLSSNVFGAYSCQKANNVIKVATCHKAGSRKIETIKCAVVDKDEDGNSVWNDSSCKDTDSTFESQNFGKAAFATTGGGSVAAKSLAAYCDSASPLEAAVK</sequence>
<evidence type="ECO:0000256" key="1">
    <source>
        <dbReference type="SAM" id="SignalP"/>
    </source>
</evidence>
<dbReference type="RefSeq" id="WP_146030732.1">
    <property type="nucleotide sequence ID" value="NZ_CP065720.1"/>
</dbReference>
<gene>
    <name evidence="2" type="ORF">I6G34_10045</name>
</gene>
<reference evidence="2 3" key="1">
    <citation type="submission" date="2020-12" db="EMBL/GenBank/DDBJ databases">
        <title>FDA dAtabase for Regulatory Grade micrObial Sequences (FDA-ARGOS): Supporting development and validation of Infectious Disease Dx tests.</title>
        <authorList>
            <person name="Sproer C."/>
            <person name="Gronow S."/>
            <person name="Severitt S."/>
            <person name="Schroder I."/>
            <person name="Tallon L."/>
            <person name="Sadzewicz L."/>
            <person name="Zhao X."/>
            <person name="Boylan J."/>
            <person name="Ott S."/>
            <person name="Bowen H."/>
            <person name="Vavikolanu K."/>
            <person name="Mehta A."/>
            <person name="Aluvathingal J."/>
            <person name="Nadendla S."/>
            <person name="Lowell S."/>
            <person name="Myers T."/>
            <person name="Yan Y."/>
            <person name="Sichtig H."/>
        </authorList>
    </citation>
    <scope>NUCLEOTIDE SEQUENCE [LARGE SCALE GENOMIC DNA]</scope>
    <source>
        <strain evidence="2 3">FDAARGOS_877</strain>
    </source>
</reference>
<evidence type="ECO:0000313" key="3">
    <source>
        <dbReference type="Proteomes" id="UP000595058"/>
    </source>
</evidence>
<organism evidence="2 3">
    <name type="scientific">Stutzerimonas frequens</name>
    <dbReference type="NCBI Taxonomy" id="2968969"/>
    <lineage>
        <taxon>Bacteria</taxon>
        <taxon>Pseudomonadati</taxon>
        <taxon>Pseudomonadota</taxon>
        <taxon>Gammaproteobacteria</taxon>
        <taxon>Pseudomonadales</taxon>
        <taxon>Pseudomonadaceae</taxon>
        <taxon>Stutzerimonas</taxon>
    </lineage>
</organism>